<accession>C7RKG5</accession>
<evidence type="ECO:0000256" key="1">
    <source>
        <dbReference type="ARBA" id="ARBA00048811"/>
    </source>
</evidence>
<evidence type="ECO:0000256" key="2">
    <source>
        <dbReference type="ARBA" id="ARBA00049402"/>
    </source>
</evidence>
<dbReference type="HOGENOM" id="CLU_073615_2_0_4"/>
<dbReference type="eggNOG" id="COG0634">
    <property type="taxonomic scope" value="Bacteria"/>
</dbReference>
<dbReference type="InterPro" id="IPR000836">
    <property type="entry name" value="PRTase_dom"/>
</dbReference>
<dbReference type="GO" id="GO:0000287">
    <property type="term" value="F:magnesium ion binding"/>
    <property type="evidence" value="ECO:0007669"/>
    <property type="project" value="TreeGrafter"/>
</dbReference>
<comment type="catalytic activity">
    <reaction evidence="2">
        <text>IMP + diphosphate = hypoxanthine + 5-phospho-alpha-D-ribose 1-diphosphate</text>
        <dbReference type="Rhea" id="RHEA:17973"/>
        <dbReference type="ChEBI" id="CHEBI:17368"/>
        <dbReference type="ChEBI" id="CHEBI:33019"/>
        <dbReference type="ChEBI" id="CHEBI:58017"/>
        <dbReference type="ChEBI" id="CHEBI:58053"/>
        <dbReference type="EC" id="2.4.2.8"/>
    </reaction>
    <physiologicalReaction direction="right-to-left" evidence="2">
        <dbReference type="Rhea" id="RHEA:17975"/>
    </physiologicalReaction>
</comment>
<sequence>MIDPQQAMAILAAADLVHSAERVAAAVNRVAREISERLRDSNPLLLCVMQGGVPLAGQLMTRLTFPLEFDYVHVGRYGQATSGGELAWRVEPSIPVRGRTVLIVDDILDEGVTLAAIRERLLQLGADACYTAVLAEKMNGRHKPIQADFVALTVPDRFLFGYGMDVRGAWRNLPAIYAIRED</sequence>
<gene>
    <name evidence="4" type="ordered locus">CAP2UW1_3628</name>
</gene>
<dbReference type="PANTHER" id="PTHR43340:SF1">
    <property type="entry name" value="HYPOXANTHINE PHOSPHORIBOSYLTRANSFERASE"/>
    <property type="match status" value="1"/>
</dbReference>
<dbReference type="SUPFAM" id="SSF53271">
    <property type="entry name" value="PRTase-like"/>
    <property type="match status" value="1"/>
</dbReference>
<reference evidence="4" key="2">
    <citation type="submission" date="2009-09" db="EMBL/GenBank/DDBJ databases">
        <title>Complete sequence of chromosome of Candidatus Accumulibacter phosphatis clade IIA str. UW-1.</title>
        <authorList>
            <consortium name="US DOE Joint Genome Institute"/>
            <person name="Martin H.G."/>
            <person name="Ivanova N."/>
            <person name="Kunin V."/>
            <person name="Warnecke F."/>
            <person name="Barry K."/>
            <person name="He S."/>
            <person name="Salamov A."/>
            <person name="Szeto E."/>
            <person name="Dalin E."/>
            <person name="Pangilinan J.L."/>
            <person name="Lapidus A."/>
            <person name="Lowry S."/>
            <person name="Kyrpides N.C."/>
            <person name="McMahon K.D."/>
            <person name="Hugenholtz P."/>
        </authorList>
    </citation>
    <scope>NUCLEOTIDE SEQUENCE [LARGE SCALE GENOMIC DNA]</scope>
    <source>
        <strain evidence="4">UW-1</strain>
    </source>
</reference>
<reference evidence="4" key="1">
    <citation type="submission" date="2009-08" db="EMBL/GenBank/DDBJ databases">
        <authorList>
            <consortium name="US DOE Joint Genome Institute"/>
            <person name="Lucas S."/>
            <person name="Copeland A."/>
            <person name="Lapidus A."/>
            <person name="Glavina del Rio T."/>
            <person name="Dalin E."/>
            <person name="Tice H."/>
            <person name="Bruce D."/>
            <person name="Barry K."/>
            <person name="Pitluck S."/>
            <person name="Lowry S."/>
            <person name="Larimer F."/>
            <person name="Land M."/>
            <person name="Hauser L."/>
            <person name="Kyrpides N."/>
            <person name="Ivanova N."/>
            <person name="McMahon K.D."/>
            <person name="Hugenholtz P."/>
        </authorList>
    </citation>
    <scope>NUCLEOTIDE SEQUENCE</scope>
    <source>
        <strain evidence="4">UW-1</strain>
    </source>
</reference>
<dbReference type="PANTHER" id="PTHR43340">
    <property type="entry name" value="HYPOXANTHINE-GUANINE PHOSPHORIBOSYLTRANSFERASE"/>
    <property type="match status" value="1"/>
</dbReference>
<dbReference type="InterPro" id="IPR050408">
    <property type="entry name" value="HGPRT"/>
</dbReference>
<dbReference type="GO" id="GO:0046100">
    <property type="term" value="P:hypoxanthine metabolic process"/>
    <property type="evidence" value="ECO:0007669"/>
    <property type="project" value="TreeGrafter"/>
</dbReference>
<protein>
    <submittedName>
        <fullName evidence="4">Phosphoribosyltransferase</fullName>
    </submittedName>
</protein>
<dbReference type="KEGG" id="app:CAP2UW1_3628"/>
<dbReference type="OrthoDB" id="9802824at2"/>
<keyword evidence="4" id="KW-0328">Glycosyltransferase</keyword>
<dbReference type="STRING" id="522306.CAP2UW1_3628"/>
<dbReference type="GO" id="GO:0032264">
    <property type="term" value="P:IMP salvage"/>
    <property type="evidence" value="ECO:0007669"/>
    <property type="project" value="TreeGrafter"/>
</dbReference>
<dbReference type="CDD" id="cd06223">
    <property type="entry name" value="PRTases_typeI"/>
    <property type="match status" value="1"/>
</dbReference>
<dbReference type="GO" id="GO:0004422">
    <property type="term" value="F:hypoxanthine phosphoribosyltransferase activity"/>
    <property type="evidence" value="ECO:0007669"/>
    <property type="project" value="TreeGrafter"/>
</dbReference>
<dbReference type="NCBIfam" id="NF006605">
    <property type="entry name" value="PRK09162.1"/>
    <property type="match status" value="1"/>
</dbReference>
<dbReference type="GO" id="GO:0005829">
    <property type="term" value="C:cytosol"/>
    <property type="evidence" value="ECO:0007669"/>
    <property type="project" value="TreeGrafter"/>
</dbReference>
<dbReference type="Pfam" id="PF00156">
    <property type="entry name" value="Pribosyltran"/>
    <property type="match status" value="1"/>
</dbReference>
<dbReference type="Gene3D" id="3.40.50.2020">
    <property type="match status" value="1"/>
</dbReference>
<comment type="catalytic activity">
    <reaction evidence="1">
        <text>GMP + diphosphate = guanine + 5-phospho-alpha-D-ribose 1-diphosphate</text>
        <dbReference type="Rhea" id="RHEA:25424"/>
        <dbReference type="ChEBI" id="CHEBI:16235"/>
        <dbReference type="ChEBI" id="CHEBI:33019"/>
        <dbReference type="ChEBI" id="CHEBI:58017"/>
        <dbReference type="ChEBI" id="CHEBI:58115"/>
        <dbReference type="EC" id="2.4.2.8"/>
    </reaction>
    <physiologicalReaction direction="right-to-left" evidence="1">
        <dbReference type="Rhea" id="RHEA:25426"/>
    </physiologicalReaction>
</comment>
<dbReference type="GO" id="GO:0032263">
    <property type="term" value="P:GMP salvage"/>
    <property type="evidence" value="ECO:0007669"/>
    <property type="project" value="TreeGrafter"/>
</dbReference>
<dbReference type="GO" id="GO:0006178">
    <property type="term" value="P:guanine salvage"/>
    <property type="evidence" value="ECO:0007669"/>
    <property type="project" value="TreeGrafter"/>
</dbReference>
<dbReference type="InterPro" id="IPR029057">
    <property type="entry name" value="PRTase-like"/>
</dbReference>
<name>C7RKG5_ACCRE</name>
<evidence type="ECO:0000259" key="3">
    <source>
        <dbReference type="Pfam" id="PF00156"/>
    </source>
</evidence>
<organism evidence="4">
    <name type="scientific">Accumulibacter regalis</name>
    <dbReference type="NCBI Taxonomy" id="522306"/>
    <lineage>
        <taxon>Bacteria</taxon>
        <taxon>Pseudomonadati</taxon>
        <taxon>Pseudomonadota</taxon>
        <taxon>Betaproteobacteria</taxon>
        <taxon>Candidatus Accumulibacter</taxon>
    </lineage>
</organism>
<dbReference type="EMBL" id="CP001715">
    <property type="protein sequence ID" value="ACV36885.1"/>
    <property type="molecule type" value="Genomic_DNA"/>
</dbReference>
<dbReference type="AlphaFoldDB" id="C7RKG5"/>
<keyword evidence="4" id="KW-0808">Transferase</keyword>
<feature type="domain" description="Phosphoribosyltransferase" evidence="3">
    <location>
        <begin position="17"/>
        <end position="165"/>
    </location>
</feature>
<proteinExistence type="predicted"/>
<evidence type="ECO:0000313" key="4">
    <source>
        <dbReference type="EMBL" id="ACV36885.1"/>
    </source>
</evidence>